<evidence type="ECO:0000313" key="10">
    <source>
        <dbReference type="EMBL" id="PIR07638.1"/>
    </source>
</evidence>
<feature type="domain" description="Type II secretion system protein GspF" evidence="9">
    <location>
        <begin position="271"/>
        <end position="392"/>
    </location>
</feature>
<feature type="transmembrane region" description="Helical" evidence="8">
    <location>
        <begin position="373"/>
        <end position="394"/>
    </location>
</feature>
<evidence type="ECO:0000259" key="9">
    <source>
        <dbReference type="Pfam" id="PF00482"/>
    </source>
</evidence>
<feature type="transmembrane region" description="Helical" evidence="8">
    <location>
        <begin position="209"/>
        <end position="235"/>
    </location>
</feature>
<gene>
    <name evidence="10" type="ORF">COV53_07230</name>
</gene>
<dbReference type="Proteomes" id="UP000230707">
    <property type="component" value="Unassembled WGS sequence"/>
</dbReference>
<dbReference type="EMBL" id="PCWS01000157">
    <property type="protein sequence ID" value="PIR07638.1"/>
    <property type="molecule type" value="Genomic_DNA"/>
</dbReference>
<dbReference type="InterPro" id="IPR042094">
    <property type="entry name" value="T2SS_GspF_sf"/>
</dbReference>
<evidence type="ECO:0000256" key="7">
    <source>
        <dbReference type="ARBA" id="ARBA00023136"/>
    </source>
</evidence>
<organism evidence="10 11">
    <name type="scientific">Candidatus Gottesmanbacteria bacterium CG11_big_fil_rev_8_21_14_0_20_37_11</name>
    <dbReference type="NCBI Taxonomy" id="1974575"/>
    <lineage>
        <taxon>Bacteria</taxon>
        <taxon>Candidatus Gottesmaniibacteriota</taxon>
    </lineage>
</organism>
<keyword evidence="5 8" id="KW-0812">Transmembrane</keyword>
<evidence type="ECO:0000256" key="3">
    <source>
        <dbReference type="ARBA" id="ARBA00022475"/>
    </source>
</evidence>
<evidence type="ECO:0000256" key="4">
    <source>
        <dbReference type="ARBA" id="ARBA00022519"/>
    </source>
</evidence>
<comment type="caution">
    <text evidence="10">The sequence shown here is derived from an EMBL/GenBank/DDBJ whole genome shotgun (WGS) entry which is preliminary data.</text>
</comment>
<accession>A0A2H0NFG2</accession>
<dbReference type="PANTHER" id="PTHR30012:SF0">
    <property type="entry name" value="TYPE II SECRETION SYSTEM PROTEIN F-RELATED"/>
    <property type="match status" value="1"/>
</dbReference>
<dbReference type="PANTHER" id="PTHR30012">
    <property type="entry name" value="GENERAL SECRETION PATHWAY PROTEIN"/>
    <property type="match status" value="1"/>
</dbReference>
<evidence type="ECO:0000256" key="1">
    <source>
        <dbReference type="ARBA" id="ARBA00004429"/>
    </source>
</evidence>
<evidence type="ECO:0000256" key="8">
    <source>
        <dbReference type="SAM" id="Phobius"/>
    </source>
</evidence>
<evidence type="ECO:0000256" key="2">
    <source>
        <dbReference type="ARBA" id="ARBA00005745"/>
    </source>
</evidence>
<feature type="transmembrane region" description="Helical" evidence="8">
    <location>
        <begin position="166"/>
        <end position="189"/>
    </location>
</feature>
<dbReference type="Gene3D" id="1.20.81.30">
    <property type="entry name" value="Type II secretion system (T2SS), domain F"/>
    <property type="match status" value="2"/>
</dbReference>
<evidence type="ECO:0000313" key="11">
    <source>
        <dbReference type="Proteomes" id="UP000230707"/>
    </source>
</evidence>
<dbReference type="InterPro" id="IPR003004">
    <property type="entry name" value="GspF/PilC"/>
</dbReference>
<comment type="similarity">
    <text evidence="2">Belongs to the GSP F family.</text>
</comment>
<evidence type="ECO:0000256" key="5">
    <source>
        <dbReference type="ARBA" id="ARBA00022692"/>
    </source>
</evidence>
<reference evidence="10 11" key="1">
    <citation type="submission" date="2017-09" db="EMBL/GenBank/DDBJ databases">
        <title>Depth-based differentiation of microbial function through sediment-hosted aquifers and enrichment of novel symbionts in the deep terrestrial subsurface.</title>
        <authorList>
            <person name="Probst A.J."/>
            <person name="Ladd B."/>
            <person name="Jarett J.K."/>
            <person name="Geller-Mcgrath D.E."/>
            <person name="Sieber C.M."/>
            <person name="Emerson J.B."/>
            <person name="Anantharaman K."/>
            <person name="Thomas B.C."/>
            <person name="Malmstrom R."/>
            <person name="Stieglmeier M."/>
            <person name="Klingl A."/>
            <person name="Woyke T."/>
            <person name="Ryan C.M."/>
            <person name="Banfield J.F."/>
        </authorList>
    </citation>
    <scope>NUCLEOTIDE SEQUENCE [LARGE SCALE GENOMIC DNA]</scope>
    <source>
        <strain evidence="10">CG11_big_fil_rev_8_21_14_0_20_37_11</strain>
    </source>
</reference>
<protein>
    <recommendedName>
        <fullName evidence="9">Type II secretion system protein GspF domain-containing protein</fullName>
    </recommendedName>
</protein>
<dbReference type="InterPro" id="IPR018076">
    <property type="entry name" value="T2SS_GspF_dom"/>
</dbReference>
<feature type="domain" description="Type II secretion system protein GspF" evidence="9">
    <location>
        <begin position="67"/>
        <end position="190"/>
    </location>
</feature>
<keyword evidence="6 8" id="KW-1133">Transmembrane helix</keyword>
<dbReference type="GO" id="GO:0015628">
    <property type="term" value="P:protein secretion by the type II secretion system"/>
    <property type="evidence" value="ECO:0007669"/>
    <property type="project" value="TreeGrafter"/>
</dbReference>
<keyword evidence="7 8" id="KW-0472">Membrane</keyword>
<dbReference type="PRINTS" id="PR00812">
    <property type="entry name" value="BCTERIALGSPF"/>
</dbReference>
<evidence type="ECO:0000256" key="6">
    <source>
        <dbReference type="ARBA" id="ARBA00022989"/>
    </source>
</evidence>
<dbReference type="Pfam" id="PF00482">
    <property type="entry name" value="T2SSF"/>
    <property type="match status" value="2"/>
</dbReference>
<sequence>MISYKYIVKDQQGKTIKGLVEANSIKQATNLLHERGYYIISMKENASGKISIGFQKNAVSFNDVVHFTRQLSTMVTAGLTLVESLSIIQEQIRKAALLKLVKEIHDEIQGGKSFADALEKYPRVFPPVYMALVKAGEASGKLDQILTRLADNLEKSRDFKNKLKGALVYPMIVLSAMVIVSIVVMTVVVPKLTSLYKEFDVELPITTKILIGTSNFLINYWWALIVIVIVTFIIYKRFKATDFGRHVIDNLAISLPVFGNVAKEGTIVEITRTLAILIDGGVPILTSLEIAKEATSNILYIEAFNDAAKKVEKGVRLSEPLSDSKLFPPILAQMIAVGEQTGKLGDSLFKLSRFFESESENAIRSLTTMIEPLIMVVLGLGVGFMVMSIMLPIYSLTSKF</sequence>
<name>A0A2H0NFG2_9BACT</name>
<keyword evidence="3" id="KW-1003">Cell membrane</keyword>
<dbReference type="GO" id="GO:0005886">
    <property type="term" value="C:plasma membrane"/>
    <property type="evidence" value="ECO:0007669"/>
    <property type="project" value="UniProtKB-SubCell"/>
</dbReference>
<proteinExistence type="inferred from homology"/>
<dbReference type="AlphaFoldDB" id="A0A2H0NFG2"/>
<comment type="subcellular location">
    <subcellularLocation>
        <location evidence="1">Cell inner membrane</location>
        <topology evidence="1">Multi-pass membrane protein</topology>
    </subcellularLocation>
</comment>
<keyword evidence="4" id="KW-0997">Cell inner membrane</keyword>
<dbReference type="FunFam" id="1.20.81.30:FF:000001">
    <property type="entry name" value="Type II secretion system protein F"/>
    <property type="match status" value="2"/>
</dbReference>